<keyword evidence="4" id="KW-1003">Cell membrane</keyword>
<dbReference type="EMBL" id="DWWV01000193">
    <property type="protein sequence ID" value="HJC11906.1"/>
    <property type="molecule type" value="Genomic_DNA"/>
</dbReference>
<evidence type="ECO:0000256" key="10">
    <source>
        <dbReference type="ARBA" id="ARBA00023136"/>
    </source>
</evidence>
<dbReference type="AlphaFoldDB" id="A0A9D2N8H3"/>
<reference evidence="13" key="1">
    <citation type="journal article" date="2021" name="PeerJ">
        <title>Extensive microbial diversity within the chicken gut microbiome revealed by metagenomics and culture.</title>
        <authorList>
            <person name="Gilroy R."/>
            <person name="Ravi A."/>
            <person name="Getino M."/>
            <person name="Pursley I."/>
            <person name="Horton D.L."/>
            <person name="Alikhan N.F."/>
            <person name="Baker D."/>
            <person name="Gharbi K."/>
            <person name="Hall N."/>
            <person name="Watson M."/>
            <person name="Adriaenssens E.M."/>
            <person name="Foster-Nyarko E."/>
            <person name="Jarju S."/>
            <person name="Secka A."/>
            <person name="Antonio M."/>
            <person name="Oren A."/>
            <person name="Chaudhuri R.R."/>
            <person name="La Ragione R."/>
            <person name="Hildebrand F."/>
            <person name="Pallen M.J."/>
        </authorList>
    </citation>
    <scope>NUCLEOTIDE SEQUENCE</scope>
    <source>
        <strain evidence="13">ChiSxjej6B18-287</strain>
    </source>
</reference>
<dbReference type="EC" id="2.7.13.3" evidence="3"/>
<accession>A0A9D2N8H3</accession>
<dbReference type="GO" id="GO:0005886">
    <property type="term" value="C:plasma membrane"/>
    <property type="evidence" value="ECO:0007669"/>
    <property type="project" value="UniProtKB-SubCell"/>
</dbReference>
<keyword evidence="10 11" id="KW-0472">Membrane</keyword>
<comment type="subcellular location">
    <subcellularLocation>
        <location evidence="2">Cell membrane</location>
        <topology evidence="2">Multi-pass membrane protein</topology>
    </subcellularLocation>
</comment>
<dbReference type="GO" id="GO:0000155">
    <property type="term" value="F:phosphorelay sensor kinase activity"/>
    <property type="evidence" value="ECO:0007669"/>
    <property type="project" value="TreeGrafter"/>
</dbReference>
<evidence type="ECO:0000256" key="4">
    <source>
        <dbReference type="ARBA" id="ARBA00022475"/>
    </source>
</evidence>
<evidence type="ECO:0000256" key="9">
    <source>
        <dbReference type="ARBA" id="ARBA00023012"/>
    </source>
</evidence>
<dbReference type="SUPFAM" id="SSF55874">
    <property type="entry name" value="ATPase domain of HSP90 chaperone/DNA topoisomerase II/histidine kinase"/>
    <property type="match status" value="1"/>
</dbReference>
<dbReference type="PANTHER" id="PTHR45453">
    <property type="entry name" value="PHOSPHATE REGULON SENSOR PROTEIN PHOR"/>
    <property type="match status" value="1"/>
</dbReference>
<dbReference type="Pfam" id="PF02518">
    <property type="entry name" value="HATPase_c"/>
    <property type="match status" value="1"/>
</dbReference>
<evidence type="ECO:0000256" key="3">
    <source>
        <dbReference type="ARBA" id="ARBA00012438"/>
    </source>
</evidence>
<reference evidence="13" key="2">
    <citation type="submission" date="2021-04" db="EMBL/GenBank/DDBJ databases">
        <authorList>
            <person name="Gilroy R."/>
        </authorList>
    </citation>
    <scope>NUCLEOTIDE SEQUENCE</scope>
    <source>
        <strain evidence="13">ChiSxjej6B18-287</strain>
    </source>
</reference>
<proteinExistence type="predicted"/>
<dbReference type="PRINTS" id="PR00344">
    <property type="entry name" value="BCTRLSENSOR"/>
</dbReference>
<evidence type="ECO:0000256" key="11">
    <source>
        <dbReference type="SAM" id="Phobius"/>
    </source>
</evidence>
<name>A0A9D2N8H3_9FIRM</name>
<keyword evidence="7 13" id="KW-0418">Kinase</keyword>
<evidence type="ECO:0000313" key="13">
    <source>
        <dbReference type="EMBL" id="HJC11906.1"/>
    </source>
</evidence>
<protein>
    <recommendedName>
        <fullName evidence="3">histidine kinase</fullName>
        <ecNumber evidence="3">2.7.13.3</ecNumber>
    </recommendedName>
</protein>
<keyword evidence="5" id="KW-0808">Transferase</keyword>
<keyword evidence="6 11" id="KW-0812">Transmembrane</keyword>
<evidence type="ECO:0000256" key="1">
    <source>
        <dbReference type="ARBA" id="ARBA00000085"/>
    </source>
</evidence>
<dbReference type="InterPro" id="IPR005467">
    <property type="entry name" value="His_kinase_dom"/>
</dbReference>
<dbReference type="SMART" id="SM00387">
    <property type="entry name" value="HATPase_c"/>
    <property type="match status" value="1"/>
</dbReference>
<evidence type="ECO:0000256" key="8">
    <source>
        <dbReference type="ARBA" id="ARBA00022989"/>
    </source>
</evidence>
<feature type="transmembrane region" description="Helical" evidence="11">
    <location>
        <begin position="12"/>
        <end position="30"/>
    </location>
</feature>
<dbReference type="PROSITE" id="PS50109">
    <property type="entry name" value="HIS_KIN"/>
    <property type="match status" value="1"/>
</dbReference>
<dbReference type="Proteomes" id="UP000823893">
    <property type="component" value="Unassembled WGS sequence"/>
</dbReference>
<dbReference type="InterPro" id="IPR050351">
    <property type="entry name" value="BphY/WalK/GraS-like"/>
</dbReference>
<dbReference type="GO" id="GO:0004721">
    <property type="term" value="F:phosphoprotein phosphatase activity"/>
    <property type="evidence" value="ECO:0007669"/>
    <property type="project" value="TreeGrafter"/>
</dbReference>
<organism evidence="13 14">
    <name type="scientific">Candidatus Blautia merdigallinarum</name>
    <dbReference type="NCBI Taxonomy" id="2838495"/>
    <lineage>
        <taxon>Bacteria</taxon>
        <taxon>Bacillati</taxon>
        <taxon>Bacillota</taxon>
        <taxon>Clostridia</taxon>
        <taxon>Lachnospirales</taxon>
        <taxon>Lachnospiraceae</taxon>
        <taxon>Blautia</taxon>
    </lineage>
</organism>
<dbReference type="PANTHER" id="PTHR45453:SF2">
    <property type="entry name" value="HISTIDINE KINASE"/>
    <property type="match status" value="1"/>
</dbReference>
<dbReference type="InterPro" id="IPR036890">
    <property type="entry name" value="HATPase_C_sf"/>
</dbReference>
<keyword evidence="9" id="KW-0902">Two-component regulatory system</keyword>
<evidence type="ECO:0000256" key="6">
    <source>
        <dbReference type="ARBA" id="ARBA00022692"/>
    </source>
</evidence>
<keyword evidence="8 11" id="KW-1133">Transmembrane helix</keyword>
<dbReference type="Gene3D" id="3.30.565.10">
    <property type="entry name" value="Histidine kinase-like ATPase, C-terminal domain"/>
    <property type="match status" value="1"/>
</dbReference>
<evidence type="ECO:0000256" key="7">
    <source>
        <dbReference type="ARBA" id="ARBA00022777"/>
    </source>
</evidence>
<sequence length="350" mass="40822">MSYKDYLKDHWMPMCAGTALLILLILFGRLTEIPVYFLVMTGLSIFLTGLGIHFWDYGRKKGFYDQIREKTRDLDQAYLLAEILEEPEFLEGKLACKAMREMGRSMAEQVSSCQQKQKEYKEYIELWVHEIKLPIATGKLLVENNRQFYDERMAEELDKIDAYAEQALFYARSSYVKKDYVLKKIFLRQVTAEVLKKNRKILLEEKISIQCHDLEETVYSDSKWLAFILQQILSNSVKYMGEGERVLEWYAKKEREQVKLYLRDTGMGISARDLPRVWEKGFTGENGRLGKKSTGIGLYLCKKLCEKMGHRIEIVSAQGKGCLVVIRFPAGSMTEEIFSGEEIRKERLQK</sequence>
<dbReference type="InterPro" id="IPR004358">
    <property type="entry name" value="Sig_transdc_His_kin-like_C"/>
</dbReference>
<dbReference type="InterPro" id="IPR003594">
    <property type="entry name" value="HATPase_dom"/>
</dbReference>
<comment type="caution">
    <text evidence="13">The sequence shown here is derived from an EMBL/GenBank/DDBJ whole genome shotgun (WGS) entry which is preliminary data.</text>
</comment>
<dbReference type="GO" id="GO:0016036">
    <property type="term" value="P:cellular response to phosphate starvation"/>
    <property type="evidence" value="ECO:0007669"/>
    <property type="project" value="TreeGrafter"/>
</dbReference>
<comment type="catalytic activity">
    <reaction evidence="1">
        <text>ATP + protein L-histidine = ADP + protein N-phospho-L-histidine.</text>
        <dbReference type="EC" id="2.7.13.3"/>
    </reaction>
</comment>
<gene>
    <name evidence="13" type="ORF">H9935_14105</name>
</gene>
<evidence type="ECO:0000313" key="14">
    <source>
        <dbReference type="Proteomes" id="UP000823893"/>
    </source>
</evidence>
<feature type="transmembrane region" description="Helical" evidence="11">
    <location>
        <begin position="36"/>
        <end position="55"/>
    </location>
</feature>
<feature type="domain" description="Histidine kinase" evidence="12">
    <location>
        <begin position="126"/>
        <end position="332"/>
    </location>
</feature>
<evidence type="ECO:0000259" key="12">
    <source>
        <dbReference type="PROSITE" id="PS50109"/>
    </source>
</evidence>
<evidence type="ECO:0000256" key="5">
    <source>
        <dbReference type="ARBA" id="ARBA00022679"/>
    </source>
</evidence>
<evidence type="ECO:0000256" key="2">
    <source>
        <dbReference type="ARBA" id="ARBA00004651"/>
    </source>
</evidence>